<dbReference type="EMBL" id="CM001436">
    <property type="protein sequence ID" value="EHQ36861.1"/>
    <property type="molecule type" value="Genomic_DNA"/>
</dbReference>
<evidence type="ECO:0000256" key="1">
    <source>
        <dbReference type="ARBA" id="ARBA00001911"/>
    </source>
</evidence>
<comment type="cofactor">
    <cofactor evidence="1">
        <name>NAD(+)</name>
        <dbReference type="ChEBI" id="CHEBI:57540"/>
    </cofactor>
</comment>
<dbReference type="EC" id="4.2.1.46" evidence="5"/>
<dbReference type="InterPro" id="IPR016040">
    <property type="entry name" value="NAD(P)-bd_dom"/>
</dbReference>
<dbReference type="Pfam" id="PF16363">
    <property type="entry name" value="GDP_Man_Dehyd"/>
    <property type="match status" value="1"/>
</dbReference>
<gene>
    <name evidence="5" type="ORF">Metlim_2827</name>
</gene>
<dbReference type="Gene3D" id="3.40.50.720">
    <property type="entry name" value="NAD(P)-binding Rossmann-like Domain"/>
    <property type="match status" value="1"/>
</dbReference>
<dbReference type="Gene3D" id="3.90.25.10">
    <property type="entry name" value="UDP-galactose 4-epimerase, domain 1"/>
    <property type="match status" value="1"/>
</dbReference>
<keyword evidence="6" id="KW-1185">Reference proteome</keyword>
<accession>H1YXC4</accession>
<dbReference type="GO" id="GO:0008460">
    <property type="term" value="F:dTDP-glucose 4,6-dehydratase activity"/>
    <property type="evidence" value="ECO:0007669"/>
    <property type="project" value="UniProtKB-EC"/>
</dbReference>
<organism evidence="5 6">
    <name type="scientific">Methanoplanus limicola DSM 2279</name>
    <dbReference type="NCBI Taxonomy" id="937775"/>
    <lineage>
        <taxon>Archaea</taxon>
        <taxon>Methanobacteriati</taxon>
        <taxon>Methanobacteriota</taxon>
        <taxon>Stenosarchaea group</taxon>
        <taxon>Methanomicrobia</taxon>
        <taxon>Methanomicrobiales</taxon>
        <taxon>Methanomicrobiaceae</taxon>
        <taxon>Methanoplanus</taxon>
    </lineage>
</organism>
<feature type="domain" description="NAD(P)-binding" evidence="4">
    <location>
        <begin position="4"/>
        <end position="299"/>
    </location>
</feature>
<evidence type="ECO:0000256" key="3">
    <source>
        <dbReference type="ARBA" id="ARBA00023239"/>
    </source>
</evidence>
<keyword evidence="3 5" id="KW-0456">Lyase</keyword>
<name>H1YXC4_9EURY</name>
<dbReference type="HOGENOM" id="CLU_007383_1_14_2"/>
<dbReference type="Proteomes" id="UP000005741">
    <property type="component" value="Chromosome"/>
</dbReference>
<proteinExistence type="predicted"/>
<dbReference type="RefSeq" id="WP_004079557.1">
    <property type="nucleotide sequence ID" value="NZ_CM001436.1"/>
</dbReference>
<dbReference type="OrthoDB" id="4907at2157"/>
<evidence type="ECO:0000256" key="2">
    <source>
        <dbReference type="ARBA" id="ARBA00023027"/>
    </source>
</evidence>
<dbReference type="CDD" id="cd05246">
    <property type="entry name" value="dTDP_GD_SDR_e"/>
    <property type="match status" value="1"/>
</dbReference>
<dbReference type="GO" id="GO:0009225">
    <property type="term" value="P:nucleotide-sugar metabolic process"/>
    <property type="evidence" value="ECO:0007669"/>
    <property type="project" value="InterPro"/>
</dbReference>
<dbReference type="FunFam" id="3.40.50.720:FF:000304">
    <property type="entry name" value="UDP-glucose 4,6-dehydratase"/>
    <property type="match status" value="1"/>
</dbReference>
<protein>
    <submittedName>
        <fullName evidence="5">dTDP-glucose 4,6-dehydratase</fullName>
        <ecNumber evidence="5">4.2.1.46</ecNumber>
    </submittedName>
</protein>
<evidence type="ECO:0000259" key="4">
    <source>
        <dbReference type="Pfam" id="PF16363"/>
    </source>
</evidence>
<dbReference type="InterPro" id="IPR005888">
    <property type="entry name" value="dTDP_Gluc_deHydtase"/>
</dbReference>
<sequence>MRMLVTGGAGFIGSNFVELLVNQYPDEEIAVLDKLTYAGNINYLKNIREKIEFIHGDICNPNDILKAGKCDIIFNFAAETHVDRSIENSNNFVITDILGTNTLLDYALKNDIDRFVQISTDEVYGSINAGSFIETDTFNPSSPYSASKAGAEMLVSAYNKTYSLPTIITRSSNNYGPHQYPEKLIPVLILKALKNEPLPIYGNGKNIRDWIYVEDNCRGILTAFEKGKEGEAYNIGGGCEKRNIDIAKIILKSLNKPENLIQFVKDRPGHDFRYSVNCDKIKDLNWNTKYTFEEGIQKTIDWYLRNKYIWL</sequence>
<dbReference type="STRING" id="937775.Metlim_2827"/>
<dbReference type="InParanoid" id="H1YXC4"/>
<reference evidence="5 6" key="1">
    <citation type="submission" date="2011-10" db="EMBL/GenBank/DDBJ databases">
        <title>The Improved High-Quality Draft genome of Methanoplanus limicola DSM 2279.</title>
        <authorList>
            <consortium name="US DOE Joint Genome Institute (JGI-PGF)"/>
            <person name="Lucas S."/>
            <person name="Copeland A."/>
            <person name="Lapidus A."/>
            <person name="Glavina del Rio T."/>
            <person name="Dalin E."/>
            <person name="Tice H."/>
            <person name="Bruce D."/>
            <person name="Goodwin L."/>
            <person name="Pitluck S."/>
            <person name="Peters L."/>
            <person name="Mikhailova N."/>
            <person name="Lu M."/>
            <person name="Kyrpides N."/>
            <person name="Mavromatis K."/>
            <person name="Ivanova N."/>
            <person name="Markowitz V."/>
            <person name="Cheng J.-F."/>
            <person name="Hugenholtz P."/>
            <person name="Woyke T."/>
            <person name="Wu D."/>
            <person name="Wirth R."/>
            <person name="Brambilla E.-M."/>
            <person name="Klenk H.-P."/>
            <person name="Eisen J.A."/>
        </authorList>
    </citation>
    <scope>NUCLEOTIDE SEQUENCE [LARGE SCALE GENOMIC DNA]</scope>
    <source>
        <strain evidence="5 6">DSM 2279</strain>
    </source>
</reference>
<evidence type="ECO:0000313" key="6">
    <source>
        <dbReference type="Proteomes" id="UP000005741"/>
    </source>
</evidence>
<dbReference type="NCBIfam" id="TIGR01181">
    <property type="entry name" value="dTDP_gluc_dehyt"/>
    <property type="match status" value="1"/>
</dbReference>
<evidence type="ECO:0000313" key="5">
    <source>
        <dbReference type="EMBL" id="EHQ36861.1"/>
    </source>
</evidence>
<dbReference type="InterPro" id="IPR036291">
    <property type="entry name" value="NAD(P)-bd_dom_sf"/>
</dbReference>
<dbReference type="PATRIC" id="fig|937775.9.peg.3173"/>
<dbReference type="PANTHER" id="PTHR43000">
    <property type="entry name" value="DTDP-D-GLUCOSE 4,6-DEHYDRATASE-RELATED"/>
    <property type="match status" value="1"/>
</dbReference>
<dbReference type="SUPFAM" id="SSF51735">
    <property type="entry name" value="NAD(P)-binding Rossmann-fold domains"/>
    <property type="match status" value="1"/>
</dbReference>
<dbReference type="AlphaFoldDB" id="H1YXC4"/>
<keyword evidence="2" id="KW-0520">NAD</keyword>